<gene>
    <name evidence="2" type="ORF">ACFQ0F_01335</name>
</gene>
<keyword evidence="1" id="KW-0732">Signal</keyword>
<evidence type="ECO:0000313" key="2">
    <source>
        <dbReference type="EMBL" id="MFD0949048.1"/>
    </source>
</evidence>
<sequence>MKKQLHIGVVPIVLLVMFSFSAPSFAGSCERYERKYEQAKRNVIEKNKWYKGAKWQYQQQGTSEWKRRMNQRWEELDEAKERMWSYEDLIDDNC</sequence>
<proteinExistence type="predicted"/>
<comment type="caution">
    <text evidence="2">The sequence shown here is derived from an EMBL/GenBank/DDBJ whole genome shotgun (WGS) entry which is preliminary data.</text>
</comment>
<dbReference type="RefSeq" id="WP_379068244.1">
    <property type="nucleotide sequence ID" value="NZ_JBHTIT010000001.1"/>
</dbReference>
<name>A0ABW3HC62_9GAMM</name>
<evidence type="ECO:0000256" key="1">
    <source>
        <dbReference type="SAM" id="SignalP"/>
    </source>
</evidence>
<feature type="signal peptide" evidence="1">
    <location>
        <begin position="1"/>
        <end position="26"/>
    </location>
</feature>
<organism evidence="2 3">
    <name type="scientific">Paraperlucidibaca wandonensis</name>
    <dbReference type="NCBI Taxonomy" id="1268273"/>
    <lineage>
        <taxon>Bacteria</taxon>
        <taxon>Pseudomonadati</taxon>
        <taxon>Pseudomonadota</taxon>
        <taxon>Gammaproteobacteria</taxon>
        <taxon>Moraxellales</taxon>
        <taxon>Moraxellaceae</taxon>
        <taxon>Paraperlucidibaca</taxon>
    </lineage>
</organism>
<dbReference type="EMBL" id="JBHTIT010000001">
    <property type="protein sequence ID" value="MFD0949048.1"/>
    <property type="molecule type" value="Genomic_DNA"/>
</dbReference>
<dbReference type="PROSITE" id="PS51257">
    <property type="entry name" value="PROKAR_LIPOPROTEIN"/>
    <property type="match status" value="1"/>
</dbReference>
<feature type="chain" id="PRO_5047344094" evidence="1">
    <location>
        <begin position="27"/>
        <end position="94"/>
    </location>
</feature>
<evidence type="ECO:0000313" key="3">
    <source>
        <dbReference type="Proteomes" id="UP001597044"/>
    </source>
</evidence>
<accession>A0ABW3HC62</accession>
<keyword evidence="3" id="KW-1185">Reference proteome</keyword>
<reference evidence="3" key="1">
    <citation type="journal article" date="2019" name="Int. J. Syst. Evol. Microbiol.">
        <title>The Global Catalogue of Microorganisms (GCM) 10K type strain sequencing project: providing services to taxonomists for standard genome sequencing and annotation.</title>
        <authorList>
            <consortium name="The Broad Institute Genomics Platform"/>
            <consortium name="The Broad Institute Genome Sequencing Center for Infectious Disease"/>
            <person name="Wu L."/>
            <person name="Ma J."/>
        </authorList>
    </citation>
    <scope>NUCLEOTIDE SEQUENCE [LARGE SCALE GENOMIC DNA]</scope>
    <source>
        <strain evidence="3">CCUG 63419</strain>
    </source>
</reference>
<dbReference type="Proteomes" id="UP001597044">
    <property type="component" value="Unassembled WGS sequence"/>
</dbReference>
<protein>
    <submittedName>
        <fullName evidence="2">Uncharacterized protein</fullName>
    </submittedName>
</protein>